<dbReference type="Pfam" id="PF00046">
    <property type="entry name" value="Homeodomain"/>
    <property type="match status" value="1"/>
</dbReference>
<evidence type="ECO:0000313" key="9">
    <source>
        <dbReference type="Proteomes" id="UP000031056"/>
    </source>
</evidence>
<sequence>MHTALNVELKAYTKIKLSRAQRIFLNNQFSINPNPNAQQRAFIADRSMISEQKVRNWFQNRRAKQKDDLKAAPCLAFHTVDLDTTLSISIHPTSNDLYLRR</sequence>
<dbReference type="GO" id="GO:0005634">
    <property type="term" value="C:nucleus"/>
    <property type="evidence" value="ECO:0007669"/>
    <property type="project" value="UniProtKB-SubCell"/>
</dbReference>
<protein>
    <submittedName>
        <fullName evidence="8">Homeobox domain-containing protein</fullName>
    </submittedName>
</protein>
<dbReference type="OrthoDB" id="6159439at2759"/>
<keyword evidence="3 5" id="KW-0371">Homeobox</keyword>
<organism evidence="8 9">
    <name type="scientific">Ordospora colligata OC4</name>
    <dbReference type="NCBI Taxonomy" id="1354746"/>
    <lineage>
        <taxon>Eukaryota</taxon>
        <taxon>Fungi</taxon>
        <taxon>Fungi incertae sedis</taxon>
        <taxon>Microsporidia</taxon>
        <taxon>Ordosporidae</taxon>
        <taxon>Ordospora</taxon>
    </lineage>
</organism>
<evidence type="ECO:0000256" key="3">
    <source>
        <dbReference type="ARBA" id="ARBA00023155"/>
    </source>
</evidence>
<keyword evidence="9" id="KW-1185">Reference proteome</keyword>
<dbReference type="InterPro" id="IPR017970">
    <property type="entry name" value="Homeobox_CS"/>
</dbReference>
<dbReference type="GO" id="GO:0000978">
    <property type="term" value="F:RNA polymerase II cis-regulatory region sequence-specific DNA binding"/>
    <property type="evidence" value="ECO:0007669"/>
    <property type="project" value="TreeGrafter"/>
</dbReference>
<evidence type="ECO:0000259" key="7">
    <source>
        <dbReference type="PROSITE" id="PS50071"/>
    </source>
</evidence>
<dbReference type="PANTHER" id="PTHR24324:SF5">
    <property type="entry name" value="HEMATOPOIETICALLY-EXPRESSED HOMEOBOX PROTEIN HHEX"/>
    <property type="match status" value="1"/>
</dbReference>
<dbReference type="AlphaFoldDB" id="A0A0B2UL68"/>
<evidence type="ECO:0000256" key="4">
    <source>
        <dbReference type="ARBA" id="ARBA00023242"/>
    </source>
</evidence>
<dbReference type="RefSeq" id="XP_014564091.1">
    <property type="nucleotide sequence ID" value="XM_014708605.1"/>
</dbReference>
<dbReference type="InterPro" id="IPR051000">
    <property type="entry name" value="Homeobox_DNA-bind_prot"/>
</dbReference>
<dbReference type="HOGENOM" id="CLU_2386744_0_0_1"/>
<accession>A0A0B2UL68</accession>
<evidence type="ECO:0000256" key="6">
    <source>
        <dbReference type="RuleBase" id="RU000682"/>
    </source>
</evidence>
<evidence type="ECO:0000313" key="8">
    <source>
        <dbReference type="EMBL" id="KHN70049.1"/>
    </source>
</evidence>
<dbReference type="Gene3D" id="1.10.10.60">
    <property type="entry name" value="Homeodomain-like"/>
    <property type="match status" value="1"/>
</dbReference>
<evidence type="ECO:0000256" key="1">
    <source>
        <dbReference type="ARBA" id="ARBA00004123"/>
    </source>
</evidence>
<dbReference type="CDD" id="cd00086">
    <property type="entry name" value="homeodomain"/>
    <property type="match status" value="1"/>
</dbReference>
<dbReference type="SUPFAM" id="SSF46689">
    <property type="entry name" value="Homeodomain-like"/>
    <property type="match status" value="1"/>
</dbReference>
<dbReference type="GeneID" id="26261318"/>
<dbReference type="Proteomes" id="UP000031056">
    <property type="component" value="Unassembled WGS sequence"/>
</dbReference>
<name>A0A0B2UL68_9MICR</name>
<evidence type="ECO:0000256" key="2">
    <source>
        <dbReference type="ARBA" id="ARBA00023125"/>
    </source>
</evidence>
<feature type="DNA-binding region" description="Homeobox" evidence="5">
    <location>
        <begin position="10"/>
        <end position="69"/>
    </location>
</feature>
<dbReference type="EMBL" id="JOKQ01000003">
    <property type="protein sequence ID" value="KHN70049.1"/>
    <property type="molecule type" value="Genomic_DNA"/>
</dbReference>
<keyword evidence="4 5" id="KW-0539">Nucleus</keyword>
<evidence type="ECO:0000256" key="5">
    <source>
        <dbReference type="PROSITE-ProRule" id="PRU00108"/>
    </source>
</evidence>
<dbReference type="InParanoid" id="A0A0B2UL68"/>
<reference evidence="8 9" key="1">
    <citation type="journal article" date="2014" name="MBio">
        <title>The Ordospora colligata genome; evolution of extreme reduction in microsporidia and host-to-parasite horizontal gene transfer.</title>
        <authorList>
            <person name="Pombert J.-F."/>
            <person name="Haag K.L."/>
            <person name="Beidas S."/>
            <person name="Ebert D."/>
            <person name="Keeling P.J."/>
        </authorList>
    </citation>
    <scope>NUCLEOTIDE SEQUENCE [LARGE SCALE GENOMIC DNA]</scope>
    <source>
        <strain evidence="8 9">OC4</strain>
    </source>
</reference>
<gene>
    <name evidence="8" type="ORF">M896_030340</name>
</gene>
<keyword evidence="2 5" id="KW-0238">DNA-binding</keyword>
<dbReference type="GO" id="GO:0030154">
    <property type="term" value="P:cell differentiation"/>
    <property type="evidence" value="ECO:0007669"/>
    <property type="project" value="TreeGrafter"/>
</dbReference>
<comment type="caution">
    <text evidence="8">The sequence shown here is derived from an EMBL/GenBank/DDBJ whole genome shotgun (WGS) entry which is preliminary data.</text>
</comment>
<dbReference type="PANTHER" id="PTHR24324">
    <property type="entry name" value="HOMEOBOX PROTEIN HHEX"/>
    <property type="match status" value="1"/>
</dbReference>
<feature type="domain" description="Homeobox" evidence="7">
    <location>
        <begin position="8"/>
        <end position="68"/>
    </location>
</feature>
<dbReference type="VEuPathDB" id="MicrosporidiaDB:M896_030340"/>
<dbReference type="GO" id="GO:0000981">
    <property type="term" value="F:DNA-binding transcription factor activity, RNA polymerase II-specific"/>
    <property type="evidence" value="ECO:0007669"/>
    <property type="project" value="InterPro"/>
</dbReference>
<dbReference type="InterPro" id="IPR009057">
    <property type="entry name" value="Homeodomain-like_sf"/>
</dbReference>
<dbReference type="SMART" id="SM00389">
    <property type="entry name" value="HOX"/>
    <property type="match status" value="1"/>
</dbReference>
<proteinExistence type="predicted"/>
<comment type="subcellular location">
    <subcellularLocation>
        <location evidence="1 5 6">Nucleus</location>
    </subcellularLocation>
</comment>
<dbReference type="PROSITE" id="PS50071">
    <property type="entry name" value="HOMEOBOX_2"/>
    <property type="match status" value="1"/>
</dbReference>
<dbReference type="PROSITE" id="PS00027">
    <property type="entry name" value="HOMEOBOX_1"/>
    <property type="match status" value="1"/>
</dbReference>
<dbReference type="InterPro" id="IPR001356">
    <property type="entry name" value="HD"/>
</dbReference>